<dbReference type="EMBL" id="CP035758">
    <property type="protein sequence ID" value="QBD75202.1"/>
    <property type="molecule type" value="Genomic_DNA"/>
</dbReference>
<accession>A0A4P6JJS6</accession>
<organism evidence="1 2">
    <name type="scientific">Ktedonosporobacter rubrisoli</name>
    <dbReference type="NCBI Taxonomy" id="2509675"/>
    <lineage>
        <taxon>Bacteria</taxon>
        <taxon>Bacillati</taxon>
        <taxon>Chloroflexota</taxon>
        <taxon>Ktedonobacteria</taxon>
        <taxon>Ktedonobacterales</taxon>
        <taxon>Ktedonosporobacteraceae</taxon>
        <taxon>Ktedonosporobacter</taxon>
    </lineage>
</organism>
<dbReference type="OrthoDB" id="9875623at2"/>
<dbReference type="Proteomes" id="UP000290365">
    <property type="component" value="Chromosome"/>
</dbReference>
<evidence type="ECO:0000313" key="1">
    <source>
        <dbReference type="EMBL" id="QBD75202.1"/>
    </source>
</evidence>
<dbReference type="KEGG" id="kbs:EPA93_04010"/>
<evidence type="ECO:0000313" key="2">
    <source>
        <dbReference type="Proteomes" id="UP000290365"/>
    </source>
</evidence>
<dbReference type="RefSeq" id="WP_129885801.1">
    <property type="nucleotide sequence ID" value="NZ_CP035758.1"/>
</dbReference>
<sequence length="79" mass="8833">MPNNSEVARLLENIRLSYESAYLAMHGPAIVGRHEIITRKMENMQKDQAQLQTIVGEQEANRLVAETLNEPLESEAPGS</sequence>
<gene>
    <name evidence="1" type="ORF">EPA93_04010</name>
</gene>
<keyword evidence="2" id="KW-1185">Reference proteome</keyword>
<dbReference type="AlphaFoldDB" id="A0A4P6JJS6"/>
<proteinExistence type="predicted"/>
<reference evidence="1 2" key="1">
    <citation type="submission" date="2019-01" db="EMBL/GenBank/DDBJ databases">
        <title>Ktedonosporobacter rubrisoli SCAWS-G2.</title>
        <authorList>
            <person name="Huang Y."/>
            <person name="Yan B."/>
        </authorList>
    </citation>
    <scope>NUCLEOTIDE SEQUENCE [LARGE SCALE GENOMIC DNA]</scope>
    <source>
        <strain evidence="1 2">SCAWS-G2</strain>
    </source>
</reference>
<name>A0A4P6JJS6_KTERU</name>
<protein>
    <submittedName>
        <fullName evidence="1">Uncharacterized protein</fullName>
    </submittedName>
</protein>